<keyword evidence="7" id="KW-0520">NAD</keyword>
<evidence type="ECO:0000256" key="2">
    <source>
        <dbReference type="ARBA" id="ARBA00010519"/>
    </source>
</evidence>
<keyword evidence="6 11" id="KW-1133">Transmembrane helix</keyword>
<comment type="similarity">
    <text evidence="2">Belongs to the complex I subunit 4L family.</text>
</comment>
<keyword evidence="4 11" id="KW-0812">Transmembrane</keyword>
<feature type="transmembrane region" description="Helical" evidence="11">
    <location>
        <begin position="33"/>
        <end position="52"/>
    </location>
</feature>
<evidence type="ECO:0000256" key="5">
    <source>
        <dbReference type="ARBA" id="ARBA00022967"/>
    </source>
</evidence>
<dbReference type="Gene3D" id="1.10.287.3510">
    <property type="match status" value="1"/>
</dbReference>
<comment type="subcellular location">
    <subcellularLocation>
        <location evidence="1">Membrane</location>
        <topology evidence="1">Multi-pass membrane protein</topology>
    </subcellularLocation>
</comment>
<evidence type="ECO:0000256" key="4">
    <source>
        <dbReference type="ARBA" id="ARBA00022692"/>
    </source>
</evidence>
<dbReference type="GeneID" id="6335920"/>
<protein>
    <recommendedName>
        <fullName evidence="3">NADH-ubiquinone oxidoreductase chain 4L</fullName>
    </recommendedName>
    <alternativeName>
        <fullName evidence="9">NADH dehydrogenase subunit 4L</fullName>
    </alternativeName>
</protein>
<proteinExistence type="inferred from homology"/>
<dbReference type="AlphaFoldDB" id="B2CKZ2"/>
<evidence type="ECO:0000256" key="8">
    <source>
        <dbReference type="ARBA" id="ARBA00023136"/>
    </source>
</evidence>
<evidence type="ECO:0000256" key="3">
    <source>
        <dbReference type="ARBA" id="ARBA00016612"/>
    </source>
</evidence>
<feature type="transmembrane region" description="Helical" evidence="11">
    <location>
        <begin position="58"/>
        <end position="80"/>
    </location>
</feature>
<keyword evidence="5" id="KW-1278">Translocase</keyword>
<feature type="transmembrane region" description="Helical" evidence="11">
    <location>
        <begin position="6"/>
        <end position="26"/>
    </location>
</feature>
<name>B2CKZ2_PHAOP</name>
<dbReference type="CTD" id="4539"/>
<dbReference type="RefSeq" id="YP_001936233.1">
    <property type="nucleotide sequence ID" value="NC_010766.1"/>
</dbReference>
<comment type="catalytic activity">
    <reaction evidence="10">
        <text>a ubiquinone + NADH + 5 H(+)(in) = a ubiquinol + NAD(+) + 4 H(+)(out)</text>
        <dbReference type="Rhea" id="RHEA:29091"/>
        <dbReference type="Rhea" id="RHEA-COMP:9565"/>
        <dbReference type="Rhea" id="RHEA-COMP:9566"/>
        <dbReference type="ChEBI" id="CHEBI:15378"/>
        <dbReference type="ChEBI" id="CHEBI:16389"/>
        <dbReference type="ChEBI" id="CHEBI:17976"/>
        <dbReference type="ChEBI" id="CHEBI:57540"/>
        <dbReference type="ChEBI" id="CHEBI:57945"/>
        <dbReference type="EC" id="7.1.1.2"/>
    </reaction>
</comment>
<organism evidence="12">
    <name type="scientific">Phalangium opilio</name>
    <name type="common">Brown Daddy-long-legs</name>
    <dbReference type="NCBI Taxonomy" id="118624"/>
    <lineage>
        <taxon>Eukaryota</taxon>
        <taxon>Metazoa</taxon>
        <taxon>Ecdysozoa</taxon>
        <taxon>Arthropoda</taxon>
        <taxon>Chelicerata</taxon>
        <taxon>Arachnida</taxon>
        <taxon>Opiliones</taxon>
        <taxon>Palpatores</taxon>
        <taxon>Phalangioidea</taxon>
        <taxon>Phalangiidae</taxon>
        <taxon>Phalangium</taxon>
    </lineage>
</organism>
<dbReference type="EMBL" id="EU523757">
    <property type="protein sequence ID" value="ACA66087.1"/>
    <property type="molecule type" value="Genomic_DNA"/>
</dbReference>
<sequence length="96" mass="10576">MVMLNFYVFCLFFGGLMCVVLSRYHLLVVILSLEFLMLSVFLLLVFSLSGGVNNCIMMMLYLFVVVCEGSLGLGILVSLVKGYGGELCSSLNLLQC</sequence>
<dbReference type="InterPro" id="IPR039428">
    <property type="entry name" value="NUOK/Mnh_C1-like"/>
</dbReference>
<evidence type="ECO:0000256" key="6">
    <source>
        <dbReference type="ARBA" id="ARBA00022989"/>
    </source>
</evidence>
<evidence type="ECO:0000256" key="10">
    <source>
        <dbReference type="ARBA" id="ARBA00049551"/>
    </source>
</evidence>
<evidence type="ECO:0000256" key="1">
    <source>
        <dbReference type="ARBA" id="ARBA00004141"/>
    </source>
</evidence>
<evidence type="ECO:0000256" key="11">
    <source>
        <dbReference type="SAM" id="Phobius"/>
    </source>
</evidence>
<geneLocation type="mitochondrion" evidence="12"/>
<evidence type="ECO:0000256" key="7">
    <source>
        <dbReference type="ARBA" id="ARBA00023027"/>
    </source>
</evidence>
<accession>B2CKZ2</accession>
<evidence type="ECO:0000256" key="9">
    <source>
        <dbReference type="ARBA" id="ARBA00031586"/>
    </source>
</evidence>
<dbReference type="GO" id="GO:0008137">
    <property type="term" value="F:NADH dehydrogenase (ubiquinone) activity"/>
    <property type="evidence" value="ECO:0007669"/>
    <property type="project" value="UniProtKB-EC"/>
</dbReference>
<keyword evidence="8 11" id="KW-0472">Membrane</keyword>
<gene>
    <name evidence="12" type="primary">ND4L</name>
</gene>
<evidence type="ECO:0000313" key="12">
    <source>
        <dbReference type="EMBL" id="ACA66087.1"/>
    </source>
</evidence>
<dbReference type="GO" id="GO:0016020">
    <property type="term" value="C:membrane"/>
    <property type="evidence" value="ECO:0007669"/>
    <property type="project" value="UniProtKB-SubCell"/>
</dbReference>
<dbReference type="Pfam" id="PF00420">
    <property type="entry name" value="Oxidored_q2"/>
    <property type="match status" value="1"/>
</dbReference>
<reference evidence="12" key="1">
    <citation type="journal article" date="2008" name="Mol. Biol. Evol.">
        <title>Parallel evolution of truncated transfer RNA genes in arachnid mitochondrial genomes.</title>
        <authorList>
            <person name="Masta S.E."/>
            <person name="Boore J.L."/>
        </authorList>
    </citation>
    <scope>NUCLEOTIDE SEQUENCE</scope>
</reference>
<keyword evidence="12" id="KW-0496">Mitochondrion</keyword>